<dbReference type="EMBL" id="NOXX01000203">
    <property type="protein sequence ID" value="OYQ43469.1"/>
    <property type="molecule type" value="Genomic_DNA"/>
</dbReference>
<evidence type="ECO:0000313" key="4">
    <source>
        <dbReference type="Proteomes" id="UP000216035"/>
    </source>
</evidence>
<evidence type="ECO:0000256" key="1">
    <source>
        <dbReference type="SAM" id="Coils"/>
    </source>
</evidence>
<feature type="transmembrane region" description="Helical" evidence="2">
    <location>
        <begin position="30"/>
        <end position="56"/>
    </location>
</feature>
<keyword evidence="2" id="KW-0812">Transmembrane</keyword>
<keyword evidence="2" id="KW-1133">Transmembrane helix</keyword>
<accession>A0A255ZPY2</accession>
<evidence type="ECO:0000313" key="3">
    <source>
        <dbReference type="EMBL" id="OYQ43469.1"/>
    </source>
</evidence>
<sequence length="247" mass="28269">MRKYVIFSILIIAGLLLLLGQSNIDDKNSFWYITVGNIANTFLVGATLSLLYQLVLKSEEDNHLMKMLKISFSVHDSGLRQILTNSADNKFSPLLQSSNSFVAVMNDGLRWVGNHSVEIEERFDKAGTVTEFYIVNPDSDFCKALAAKTEVKLEELQNKILQTKRHIESTYERSKKKGNLKIYYLKNYPTQSIFIADDKIVVTPYQTASGRNVIPLFEYEYNENKKSIGFHITNDVENMRKESTVVY</sequence>
<reference evidence="3 4" key="1">
    <citation type="submission" date="2017-07" db="EMBL/GenBank/DDBJ databases">
        <title>Flavobacterium cyanobacteriorum sp. nov., isolated from cyanobacterial aggregates in a eutrophic lake.</title>
        <authorList>
            <person name="Cai H."/>
        </authorList>
    </citation>
    <scope>NUCLEOTIDE SEQUENCE [LARGE SCALE GENOMIC DNA]</scope>
    <source>
        <strain evidence="3 4">TH167</strain>
    </source>
</reference>
<gene>
    <name evidence="3" type="ORF">CHX27_09960</name>
</gene>
<dbReference type="RefSeq" id="WP_094486630.1">
    <property type="nucleotide sequence ID" value="NZ_NOXX01000203.1"/>
</dbReference>
<feature type="coiled-coil region" evidence="1">
    <location>
        <begin position="146"/>
        <end position="173"/>
    </location>
</feature>
<comment type="caution">
    <text evidence="3">The sequence shown here is derived from an EMBL/GenBank/DDBJ whole genome shotgun (WGS) entry which is preliminary data.</text>
</comment>
<keyword evidence="4" id="KW-1185">Reference proteome</keyword>
<dbReference type="AlphaFoldDB" id="A0A255ZPY2"/>
<evidence type="ECO:0000256" key="2">
    <source>
        <dbReference type="SAM" id="Phobius"/>
    </source>
</evidence>
<protein>
    <submittedName>
        <fullName evidence="3">Uncharacterized protein</fullName>
    </submittedName>
</protein>
<name>A0A255ZPY2_9FLAO</name>
<organism evidence="3 4">
    <name type="scientific">Flavobacterium aurantiibacter</name>
    <dbReference type="NCBI Taxonomy" id="2023067"/>
    <lineage>
        <taxon>Bacteria</taxon>
        <taxon>Pseudomonadati</taxon>
        <taxon>Bacteroidota</taxon>
        <taxon>Flavobacteriia</taxon>
        <taxon>Flavobacteriales</taxon>
        <taxon>Flavobacteriaceae</taxon>
        <taxon>Flavobacterium</taxon>
    </lineage>
</organism>
<keyword evidence="2" id="KW-0472">Membrane</keyword>
<dbReference type="Proteomes" id="UP000216035">
    <property type="component" value="Unassembled WGS sequence"/>
</dbReference>
<proteinExistence type="predicted"/>
<keyword evidence="1" id="KW-0175">Coiled coil</keyword>